<proteinExistence type="predicted"/>
<protein>
    <submittedName>
        <fullName evidence="2">Uncharacterized protein</fullName>
    </submittedName>
</protein>
<evidence type="ECO:0000256" key="1">
    <source>
        <dbReference type="SAM" id="MobiDB-lite"/>
    </source>
</evidence>
<dbReference type="VEuPathDB" id="TriTrypDB:TvY486_1010480"/>
<accession>G0U7Z7</accession>
<evidence type="ECO:0000313" key="2">
    <source>
        <dbReference type="EMBL" id="CCC52005.1"/>
    </source>
</evidence>
<dbReference type="EMBL" id="HE573026">
    <property type="protein sequence ID" value="CCC52005.1"/>
    <property type="molecule type" value="Genomic_DNA"/>
</dbReference>
<organism evidence="2">
    <name type="scientific">Trypanosoma vivax (strain Y486)</name>
    <dbReference type="NCBI Taxonomy" id="1055687"/>
    <lineage>
        <taxon>Eukaryota</taxon>
        <taxon>Discoba</taxon>
        <taxon>Euglenozoa</taxon>
        <taxon>Kinetoplastea</taxon>
        <taxon>Metakinetoplastina</taxon>
        <taxon>Trypanosomatida</taxon>
        <taxon>Trypanosomatidae</taxon>
        <taxon>Trypanosoma</taxon>
        <taxon>Duttonella</taxon>
    </lineage>
</organism>
<dbReference type="OMA" id="CIGYTVD"/>
<feature type="region of interest" description="Disordered" evidence="1">
    <location>
        <begin position="1"/>
        <end position="26"/>
    </location>
</feature>
<name>G0U7Z7_TRYVY</name>
<gene>
    <name evidence="2" type="ORF">TVY486_1010480</name>
</gene>
<dbReference type="AlphaFoldDB" id="G0U7Z7"/>
<sequence length="550" mass="60973">MPPAPGDSGEMASDTERTSMLGEDSSRVNTNATAVTGIGIGCIGALSIYYLRHLFYKTTPQVLLGSCFPREPQQYSQDYGVSLDRDVPQITTLALVNFPPELSALFEYCFRALVTSDEVEILHSSVVFYDEVVQLTPHNIESVLHREVLDAFTELHQCHCAMYRSVLVIDDEVIDPFLTPSQAVSTLKGRAFHERHCLGFTVDGSRVEILVHDVHGRVGTSSWVAPRGCGAEYPAREVVTALRERFRATTRTFFTSGYSYSTLGSFPSSVYAKQHSCPYSNCFRSIWLGPAPLFALFAAAVRFGRTEFDGWRRLAMPREVPAIWTPLLSAWNLLRGVVWESSPCSTNKNDKKGCRPPFLLEVHISQSVSDVEFADREVLETAINSPGGGIVDGGVVEVSKSICAECGAVFSFHYPASCLTVFQALRDSWRLVGLIGCLNYDVVTFRLLTPVISAPPISPSPEVTDAGAFSRGDQTDLYLPAYPASKEDIEKCPSFFCSSQYFCLVSQPGRIKMEEAFRRIRSGIPEGLHYVIVEYFTKNITSQREHSHSI</sequence>
<reference evidence="2" key="1">
    <citation type="journal article" date="2012" name="Proc. Natl. Acad. Sci. U.S.A.">
        <title>Antigenic diversity is generated by distinct evolutionary mechanisms in African trypanosome species.</title>
        <authorList>
            <person name="Jackson A.P."/>
            <person name="Berry A."/>
            <person name="Aslett M."/>
            <person name="Allison H.C."/>
            <person name="Burton P."/>
            <person name="Vavrova-Anderson J."/>
            <person name="Brown R."/>
            <person name="Browne H."/>
            <person name="Corton N."/>
            <person name="Hauser H."/>
            <person name="Gamble J."/>
            <person name="Gilderthorp R."/>
            <person name="Marcello L."/>
            <person name="McQuillan J."/>
            <person name="Otto T.D."/>
            <person name="Quail M.A."/>
            <person name="Sanders M.J."/>
            <person name="van Tonder A."/>
            <person name="Ginger M.L."/>
            <person name="Field M.C."/>
            <person name="Barry J.D."/>
            <person name="Hertz-Fowler C."/>
            <person name="Berriman M."/>
        </authorList>
    </citation>
    <scope>NUCLEOTIDE SEQUENCE</scope>
    <source>
        <strain evidence="2">Y486</strain>
    </source>
</reference>